<protein>
    <recommendedName>
        <fullName evidence="7">Rieske domain-containing protein</fullName>
    </recommendedName>
</protein>
<keyword evidence="2" id="KW-0479">Metal-binding</keyword>
<dbReference type="PANTHER" id="PTHR13847:SF281">
    <property type="entry name" value="FAD DEPENDENT OXIDOREDUCTASE DOMAIN-CONTAINING PROTEIN"/>
    <property type="match status" value="1"/>
</dbReference>
<dbReference type="Pfam" id="PF01266">
    <property type="entry name" value="DAO"/>
    <property type="match status" value="1"/>
</dbReference>
<feature type="region of interest" description="Disordered" evidence="6">
    <location>
        <begin position="20"/>
        <end position="62"/>
    </location>
</feature>
<evidence type="ECO:0000256" key="3">
    <source>
        <dbReference type="ARBA" id="ARBA00023004"/>
    </source>
</evidence>
<dbReference type="STRING" id="33097.A0A150G2B9"/>
<accession>A0A150G2B9</accession>
<dbReference type="GO" id="GO:0051537">
    <property type="term" value="F:2 iron, 2 sulfur cluster binding"/>
    <property type="evidence" value="ECO:0007669"/>
    <property type="project" value="UniProtKB-KW"/>
</dbReference>
<keyword evidence="9" id="KW-1185">Reference proteome</keyword>
<dbReference type="Gene3D" id="3.30.9.10">
    <property type="entry name" value="D-Amino Acid Oxidase, subunit A, domain 2"/>
    <property type="match status" value="1"/>
</dbReference>
<dbReference type="Proteomes" id="UP000075714">
    <property type="component" value="Unassembled WGS sequence"/>
</dbReference>
<dbReference type="SUPFAM" id="SSF50022">
    <property type="entry name" value="ISP domain"/>
    <property type="match status" value="1"/>
</dbReference>
<dbReference type="SUPFAM" id="SSF51905">
    <property type="entry name" value="FAD/NAD(P)-binding domain"/>
    <property type="match status" value="1"/>
</dbReference>
<evidence type="ECO:0000256" key="5">
    <source>
        <dbReference type="ARBA" id="ARBA00023157"/>
    </source>
</evidence>
<dbReference type="InterPro" id="IPR006076">
    <property type="entry name" value="FAD-dep_OxRdtase"/>
</dbReference>
<organism evidence="8 9">
    <name type="scientific">Gonium pectorale</name>
    <name type="common">Green alga</name>
    <dbReference type="NCBI Taxonomy" id="33097"/>
    <lineage>
        <taxon>Eukaryota</taxon>
        <taxon>Viridiplantae</taxon>
        <taxon>Chlorophyta</taxon>
        <taxon>core chlorophytes</taxon>
        <taxon>Chlorophyceae</taxon>
        <taxon>CS clade</taxon>
        <taxon>Chlamydomonadales</taxon>
        <taxon>Volvocaceae</taxon>
        <taxon>Gonium</taxon>
    </lineage>
</organism>
<name>A0A150G2B9_GONPE</name>
<evidence type="ECO:0000256" key="6">
    <source>
        <dbReference type="SAM" id="MobiDB-lite"/>
    </source>
</evidence>
<feature type="domain" description="Rieske" evidence="7">
    <location>
        <begin position="394"/>
        <end position="481"/>
    </location>
</feature>
<reference evidence="9" key="1">
    <citation type="journal article" date="2016" name="Nat. Commun.">
        <title>The Gonium pectorale genome demonstrates co-option of cell cycle regulation during the evolution of multicellularity.</title>
        <authorList>
            <person name="Hanschen E.R."/>
            <person name="Marriage T.N."/>
            <person name="Ferris P.J."/>
            <person name="Hamaji T."/>
            <person name="Toyoda A."/>
            <person name="Fujiyama A."/>
            <person name="Neme R."/>
            <person name="Noguchi H."/>
            <person name="Minakuchi Y."/>
            <person name="Suzuki M."/>
            <person name="Kawai-Toyooka H."/>
            <person name="Smith D.R."/>
            <person name="Sparks H."/>
            <person name="Anderson J."/>
            <person name="Bakaric R."/>
            <person name="Luria V."/>
            <person name="Karger A."/>
            <person name="Kirschner M.W."/>
            <person name="Durand P.M."/>
            <person name="Michod R.E."/>
            <person name="Nozaki H."/>
            <person name="Olson B.J."/>
        </authorList>
    </citation>
    <scope>NUCLEOTIDE SEQUENCE [LARGE SCALE GENOMIC DNA]</scope>
    <source>
        <strain evidence="9">NIES-2863</strain>
    </source>
</reference>
<dbReference type="Gene3D" id="2.102.10.10">
    <property type="entry name" value="Rieske [2Fe-2S] iron-sulphur domain"/>
    <property type="match status" value="1"/>
</dbReference>
<dbReference type="GO" id="GO:0016020">
    <property type="term" value="C:membrane"/>
    <property type="evidence" value="ECO:0007669"/>
    <property type="project" value="InterPro"/>
</dbReference>
<dbReference type="Pfam" id="PF00355">
    <property type="entry name" value="Rieske"/>
    <property type="match status" value="1"/>
</dbReference>
<feature type="compositionally biased region" description="Low complexity" evidence="6">
    <location>
        <begin position="32"/>
        <end position="45"/>
    </location>
</feature>
<evidence type="ECO:0000313" key="8">
    <source>
        <dbReference type="EMBL" id="KXZ44019.1"/>
    </source>
</evidence>
<dbReference type="InterPro" id="IPR036188">
    <property type="entry name" value="FAD/NAD-bd_sf"/>
</dbReference>
<evidence type="ECO:0000259" key="7">
    <source>
        <dbReference type="PROSITE" id="PS51296"/>
    </source>
</evidence>
<sequence>MREELAACCRAGLDGARIEWQQRAGDAGRGQGRQQQQRGPANGAAEGEETAPPSSVPRVKAAQPDVEETLVLPHVLSLHPLHFLQGLAEAVVRHGGRVFEMTRAKGGVVSGPSGGVVKTMHGPVARASLAVVLATHSPINRNQLAIHDRQLPKRVYTVGIEVPEGAVPPHFTHLTALPSPAGAGWPWPLSAAAAATAPLVGGASGGGRRSLVTTRLAPLPPHRLVSGEGGGGAGGSYESNKQLLVVRGALQHHGHDEKQYGDPYGSLAAWARARFPECGRVLYSWSSTEYHPGDLLGLYGRDPLDVSRPPVYVLTGHGGQEWTNATLGSEAVAGAILGGAALPPWAETYRPSRFLPGTTIKLASELAAYFSTVAVSLLKHVVPRGLGDVAGMLAPSSVERELGPGEGRVAQHGLLKKALYRDEGGTLHLRSAFCTHLGCCVEWNPLDKTFDCPCHGSSYNACGGCIHGPAVADLEDLGSRK</sequence>
<evidence type="ECO:0000256" key="1">
    <source>
        <dbReference type="ARBA" id="ARBA00022714"/>
    </source>
</evidence>
<gene>
    <name evidence="8" type="ORF">GPECTOR_75g743</name>
</gene>
<keyword evidence="3" id="KW-0408">Iron</keyword>
<dbReference type="OrthoDB" id="429143at2759"/>
<keyword evidence="4" id="KW-0411">Iron-sulfur</keyword>
<dbReference type="AlphaFoldDB" id="A0A150G2B9"/>
<proteinExistence type="predicted"/>
<dbReference type="Gene3D" id="3.50.50.60">
    <property type="entry name" value="FAD/NAD(P)-binding domain"/>
    <property type="match status" value="1"/>
</dbReference>
<evidence type="ECO:0000256" key="2">
    <source>
        <dbReference type="ARBA" id="ARBA00022723"/>
    </source>
</evidence>
<evidence type="ECO:0000256" key="4">
    <source>
        <dbReference type="ARBA" id="ARBA00023014"/>
    </source>
</evidence>
<dbReference type="PANTHER" id="PTHR13847">
    <property type="entry name" value="SARCOSINE DEHYDROGENASE-RELATED"/>
    <property type="match status" value="1"/>
</dbReference>
<dbReference type="PROSITE" id="PS51296">
    <property type="entry name" value="RIESKE"/>
    <property type="match status" value="1"/>
</dbReference>
<dbReference type="InterPro" id="IPR005805">
    <property type="entry name" value="Rieske_Fe-S_prot_C"/>
</dbReference>
<dbReference type="GO" id="GO:0005737">
    <property type="term" value="C:cytoplasm"/>
    <property type="evidence" value="ECO:0007669"/>
    <property type="project" value="TreeGrafter"/>
</dbReference>
<evidence type="ECO:0000313" key="9">
    <source>
        <dbReference type="Proteomes" id="UP000075714"/>
    </source>
</evidence>
<dbReference type="PRINTS" id="PR00162">
    <property type="entry name" value="RIESKE"/>
</dbReference>
<dbReference type="EMBL" id="LSYV01000076">
    <property type="protein sequence ID" value="KXZ44019.1"/>
    <property type="molecule type" value="Genomic_DNA"/>
</dbReference>
<comment type="caution">
    <text evidence="8">The sequence shown here is derived from an EMBL/GenBank/DDBJ whole genome shotgun (WGS) entry which is preliminary data.</text>
</comment>
<dbReference type="InterPro" id="IPR036922">
    <property type="entry name" value="Rieske_2Fe-2S_sf"/>
</dbReference>
<dbReference type="GO" id="GO:0046872">
    <property type="term" value="F:metal ion binding"/>
    <property type="evidence" value="ECO:0007669"/>
    <property type="project" value="UniProtKB-KW"/>
</dbReference>
<keyword evidence="5" id="KW-1015">Disulfide bond</keyword>
<keyword evidence="1" id="KW-0001">2Fe-2S</keyword>
<dbReference type="InterPro" id="IPR017941">
    <property type="entry name" value="Rieske_2Fe-2S"/>
</dbReference>